<accession>A0A0L0C6L6</accession>
<evidence type="ECO:0008006" key="7">
    <source>
        <dbReference type="Google" id="ProtNLM"/>
    </source>
</evidence>
<dbReference type="Pfam" id="PF12739">
    <property type="entry name" value="TRAPPC-Trs85"/>
    <property type="match status" value="1"/>
</dbReference>
<dbReference type="OrthoDB" id="203724at2759"/>
<keyword evidence="6" id="KW-1185">Reference proteome</keyword>
<feature type="domain" description="TPPC8 first Ig-like" evidence="3">
    <location>
        <begin position="709"/>
        <end position="915"/>
    </location>
</feature>
<feature type="domain" description="TPPC8 third Ig-like" evidence="4">
    <location>
        <begin position="1044"/>
        <end position="1244"/>
    </location>
</feature>
<feature type="region of interest" description="Disordered" evidence="1">
    <location>
        <begin position="255"/>
        <end position="277"/>
    </location>
</feature>
<dbReference type="PANTHER" id="PTHR12975">
    <property type="entry name" value="TRANSPORT PROTEIN TRAPP"/>
    <property type="match status" value="1"/>
</dbReference>
<dbReference type="STRING" id="7375.A0A0L0C6L6"/>
<dbReference type="PROSITE" id="PS00018">
    <property type="entry name" value="EF_HAND_1"/>
    <property type="match status" value="1"/>
</dbReference>
<dbReference type="InterPro" id="IPR058541">
    <property type="entry name" value="Ig_TPPC8_1st"/>
</dbReference>
<comment type="caution">
    <text evidence="5">The sequence shown here is derived from an EMBL/GenBank/DDBJ whole genome shotgun (WGS) entry which is preliminary data.</text>
</comment>
<dbReference type="OMA" id="GHTISMW"/>
<dbReference type="InterPro" id="IPR018247">
    <property type="entry name" value="EF_Hand_1_Ca_BS"/>
</dbReference>
<evidence type="ECO:0000259" key="2">
    <source>
        <dbReference type="Pfam" id="PF24544"/>
    </source>
</evidence>
<dbReference type="Proteomes" id="UP000037069">
    <property type="component" value="Unassembled WGS sequence"/>
</dbReference>
<dbReference type="Pfam" id="PF24545">
    <property type="entry name" value="Ig_TPPC8_1st"/>
    <property type="match status" value="1"/>
</dbReference>
<proteinExistence type="predicted"/>
<evidence type="ECO:0000259" key="3">
    <source>
        <dbReference type="Pfam" id="PF24545"/>
    </source>
</evidence>
<dbReference type="EMBL" id="JRES01000836">
    <property type="protein sequence ID" value="KNC27876.1"/>
    <property type="molecule type" value="Genomic_DNA"/>
</dbReference>
<dbReference type="InterPro" id="IPR024420">
    <property type="entry name" value="TRAPP_III_complex_Trs85"/>
</dbReference>
<organism evidence="5 6">
    <name type="scientific">Lucilia cuprina</name>
    <name type="common">Green bottle fly</name>
    <name type="synonym">Australian sheep blowfly</name>
    <dbReference type="NCBI Taxonomy" id="7375"/>
    <lineage>
        <taxon>Eukaryota</taxon>
        <taxon>Metazoa</taxon>
        <taxon>Ecdysozoa</taxon>
        <taxon>Arthropoda</taxon>
        <taxon>Hexapoda</taxon>
        <taxon>Insecta</taxon>
        <taxon>Pterygota</taxon>
        <taxon>Neoptera</taxon>
        <taxon>Endopterygota</taxon>
        <taxon>Diptera</taxon>
        <taxon>Brachycera</taxon>
        <taxon>Muscomorpha</taxon>
        <taxon>Oestroidea</taxon>
        <taxon>Calliphoridae</taxon>
        <taxon>Luciliinae</taxon>
        <taxon>Lucilia</taxon>
    </lineage>
</organism>
<dbReference type="InterPro" id="IPR058538">
    <property type="entry name" value="Ig_TPPC8_2nd"/>
</dbReference>
<name>A0A0L0C6L6_LUCCU</name>
<dbReference type="InterPro" id="IPR058540">
    <property type="entry name" value="Ig_TPPC8_3rd"/>
</dbReference>
<dbReference type="Pfam" id="PF24544">
    <property type="entry name" value="Ig_TPPC8_2nd"/>
    <property type="match status" value="1"/>
</dbReference>
<evidence type="ECO:0000256" key="1">
    <source>
        <dbReference type="SAM" id="MobiDB-lite"/>
    </source>
</evidence>
<evidence type="ECO:0000259" key="4">
    <source>
        <dbReference type="Pfam" id="PF24546"/>
    </source>
</evidence>
<evidence type="ECO:0000313" key="6">
    <source>
        <dbReference type="Proteomes" id="UP000037069"/>
    </source>
</evidence>
<dbReference type="Pfam" id="PF24546">
    <property type="entry name" value="Ig_TPPC8_3rd"/>
    <property type="match status" value="1"/>
</dbReference>
<protein>
    <recommendedName>
        <fullName evidence="7">Trafficking protein particle complex subunit 8</fullName>
    </recommendedName>
</protein>
<reference evidence="5 6" key="1">
    <citation type="journal article" date="2015" name="Nat. Commun.">
        <title>Lucilia cuprina genome unlocks parasitic fly biology to underpin future interventions.</title>
        <authorList>
            <person name="Anstead C.A."/>
            <person name="Korhonen P.K."/>
            <person name="Young N.D."/>
            <person name="Hall R.S."/>
            <person name="Jex A.R."/>
            <person name="Murali S.C."/>
            <person name="Hughes D.S."/>
            <person name="Lee S.F."/>
            <person name="Perry T."/>
            <person name="Stroehlein A.J."/>
            <person name="Ansell B.R."/>
            <person name="Breugelmans B."/>
            <person name="Hofmann A."/>
            <person name="Qu J."/>
            <person name="Dugan S."/>
            <person name="Lee S.L."/>
            <person name="Chao H."/>
            <person name="Dinh H."/>
            <person name="Han Y."/>
            <person name="Doddapaneni H.V."/>
            <person name="Worley K.C."/>
            <person name="Muzny D.M."/>
            <person name="Ioannidis P."/>
            <person name="Waterhouse R.M."/>
            <person name="Zdobnov E.M."/>
            <person name="James P.J."/>
            <person name="Bagnall N.H."/>
            <person name="Kotze A.C."/>
            <person name="Gibbs R.A."/>
            <person name="Richards S."/>
            <person name="Batterham P."/>
            <person name="Gasser R.B."/>
        </authorList>
    </citation>
    <scope>NUCLEOTIDE SEQUENCE [LARGE SCALE GENOMIC DNA]</scope>
    <source>
        <strain evidence="5 6">LS</strain>
        <tissue evidence="5">Full body</tissue>
    </source>
</reference>
<gene>
    <name evidence="5" type="ORF">FF38_03441</name>
</gene>
<feature type="domain" description="TPPC8 second Ig-like" evidence="2">
    <location>
        <begin position="918"/>
        <end position="1041"/>
    </location>
</feature>
<dbReference type="GO" id="GO:1990072">
    <property type="term" value="C:TRAPPIII protein complex"/>
    <property type="evidence" value="ECO:0007669"/>
    <property type="project" value="TreeGrafter"/>
</dbReference>
<sequence>MIHLTGQNYNTREIVQNIFSPLIGVLNSPYADEVCHRNNLSFVELLQPFAKLQNDAAHFRDVSGTSVSIRGLRLNFCDVDWRPPQTVLARKMLNESVTNAHNDKTKVVHMGDVSLEVPTSEPWFENWRETFLTVQFPADHEFTRHLLSCLIVLSSGDPNIVETAHKLSQNVHQMQSVTPQKLPKWFQSSDVLNSYVVLHEGSQGDLSRAQQGYEMLKSTFGDTKCFLIQINSLDSNVTSEVPDYWAPFLRRQPKSSDNLGSAGTGGDQLSGHKTPQDNLSVTGLATMQMSVLSDAVANSDSGDFAGIMHPLSPVQENATEAINSKFSISSESIASQTINPNVWTGDYDAPHGQCLNSMDVENLRHFVQDYAVRALIPYVEHLVGILNEAVTNKKGVSKSLLSATKRWFVTSKPGASVSNQNAVIYTHESAELQTRKLGDLYFMFGHYNMAFQAYHQAKRDFNADSAWQYYAGALEMAALSAFMLGTANRKTYDYMEDAIVCYLNTCRLQQFATRATLLSMECLKTARYYGEAAKQLIRMTSEESDLRSALLLEQAAYCFLASSPAMHRTYAFQIVLSGNRYSRAGQRKHAYRCYSQAYQVFQHKGWSLAEDNIQHTMAKQAYMLKKLEEASRSLAHLLRPGSLQNGQQQMSFLKEFIQTQNEYIKRHPELGLLAHALPQVVQDSIKVLTLSPVPTANANHVPASNIDINADLNEESVWHKIEEMIVTTASANKPLVFKPSRSLFTKENPTTDNPLAVQGEPIEIAVTISNTIRCSIILNNVELLWRLKLDNEEELTNVSLFENAAENPNKAAVMAAIKTSGLQTLQLEEKGSQTLHFKLTPKLTGRLTIVGIVANVASAAEPHNTLMGSLQFETQTFRPPGKQSKQTLFDQKLNIRVIPAVPWLNVSFSNIPTDLIAGEIMPVTIALRNEGIKPIEEIYLGCDNPRWLTLQDKEADIPLSILSSLKDLNNEKLVKDKEIRRQHVFRLLKNKSNDNVALKAQEATTITAWLQAPFDKGDYTLRLLFYYALPSSDSSLKYRLVRHNWKFNIHESLHTEVSCVVSNSVIGELGLNIEVRNENKLHHPLMSELYINSLALYCDQFKLNKEKFYLMNQMEISGGLLGDRCLKSTKSASFQCRLLKPFNAEPLPSNFPPQDILKARLSYMDVMPMKTTTPHPEHNIPKISEMYSFLANHETIYFNTNITTEEFNNTVASYEPHTTLAICWTAAIVQNSIQRLAYGQHFVQLKYLYEKKSCPMTGELKQFKNLDKDQDKLLTIAEFSQKKSQEINEVLVDDKIKAEQLQTFDDDEDDFWEPNDTYVGQRCLLEDETFLVTTKA</sequence>
<evidence type="ECO:0000313" key="5">
    <source>
        <dbReference type="EMBL" id="KNC27876.1"/>
    </source>
</evidence>
<dbReference type="PANTHER" id="PTHR12975:SF6">
    <property type="entry name" value="TRAFFICKING PROTEIN PARTICLE COMPLEX SUBUNIT 8"/>
    <property type="match status" value="1"/>
</dbReference>